<dbReference type="Pfam" id="PF17432">
    <property type="entry name" value="DUF3458_C"/>
    <property type="match status" value="1"/>
</dbReference>
<dbReference type="FunFam" id="1.10.390.10:FF:000002">
    <property type="entry name" value="Aminopeptidase N"/>
    <property type="match status" value="1"/>
</dbReference>
<gene>
    <name evidence="14" type="ORF">FisN_24Hh200</name>
</gene>
<keyword evidence="4" id="KW-0645">Protease</keyword>
<feature type="domain" description="Aminopeptidase N-like N-terminal" evidence="13">
    <location>
        <begin position="90"/>
        <end position="261"/>
    </location>
</feature>
<dbReference type="Gene3D" id="2.60.40.1840">
    <property type="match status" value="1"/>
</dbReference>
<dbReference type="InterPro" id="IPR042097">
    <property type="entry name" value="Aminopeptidase_N-like_N_sf"/>
</dbReference>
<dbReference type="AlphaFoldDB" id="A0A1Z5JUL2"/>
<dbReference type="Pfam" id="PF17900">
    <property type="entry name" value="Peptidase_M1_N"/>
    <property type="match status" value="1"/>
</dbReference>
<evidence type="ECO:0000256" key="8">
    <source>
        <dbReference type="ARBA" id="ARBA00023049"/>
    </source>
</evidence>
<dbReference type="InterPro" id="IPR035414">
    <property type="entry name" value="Peptidase_M1_pepN_Ig-like"/>
</dbReference>
<dbReference type="Gene3D" id="1.10.390.10">
    <property type="entry name" value="Neutral Protease Domain 2"/>
    <property type="match status" value="1"/>
</dbReference>
<dbReference type="Pfam" id="PF01433">
    <property type="entry name" value="Peptidase_M1"/>
    <property type="match status" value="1"/>
</dbReference>
<evidence type="ECO:0000259" key="10">
    <source>
        <dbReference type="Pfam" id="PF01433"/>
    </source>
</evidence>
<comment type="cofactor">
    <cofactor evidence="1">
        <name>Zn(2+)</name>
        <dbReference type="ChEBI" id="CHEBI:29105"/>
    </cofactor>
</comment>
<dbReference type="InterPro" id="IPR045357">
    <property type="entry name" value="Aminopeptidase_N-like_N"/>
</dbReference>
<dbReference type="CDD" id="cd09600">
    <property type="entry name" value="M1_APN"/>
    <property type="match status" value="1"/>
</dbReference>
<keyword evidence="8" id="KW-0482">Metalloprotease</keyword>
<evidence type="ECO:0000256" key="5">
    <source>
        <dbReference type="ARBA" id="ARBA00022723"/>
    </source>
</evidence>
<dbReference type="FunFam" id="3.30.2010.30:FF:000002">
    <property type="entry name" value="Putative aminopeptidase N"/>
    <property type="match status" value="1"/>
</dbReference>
<dbReference type="InterPro" id="IPR014782">
    <property type="entry name" value="Peptidase_M1_dom"/>
</dbReference>
<keyword evidence="9" id="KW-0732">Signal</keyword>
<dbReference type="InParanoid" id="A0A1Z5JUL2"/>
<dbReference type="SUPFAM" id="SSF55486">
    <property type="entry name" value="Metalloproteases ('zincins'), catalytic domain"/>
    <property type="match status" value="1"/>
</dbReference>
<evidence type="ECO:0000256" key="6">
    <source>
        <dbReference type="ARBA" id="ARBA00022801"/>
    </source>
</evidence>
<keyword evidence="5" id="KW-0479">Metal-binding</keyword>
<dbReference type="PRINTS" id="PR00756">
    <property type="entry name" value="ALADIPTASE"/>
</dbReference>
<dbReference type="InterPro" id="IPR027268">
    <property type="entry name" value="Peptidase_M4/M1_CTD_sf"/>
</dbReference>
<feature type="chain" id="PRO_5012487177" evidence="9">
    <location>
        <begin position="21"/>
        <end position="1120"/>
    </location>
</feature>
<dbReference type="Proteomes" id="UP000198406">
    <property type="component" value="Unassembled WGS sequence"/>
</dbReference>
<reference evidence="14 15" key="1">
    <citation type="journal article" date="2015" name="Plant Cell">
        <title>Oil accumulation by the oleaginous diatom Fistulifera solaris as revealed by the genome and transcriptome.</title>
        <authorList>
            <person name="Tanaka T."/>
            <person name="Maeda Y."/>
            <person name="Veluchamy A."/>
            <person name="Tanaka M."/>
            <person name="Abida H."/>
            <person name="Marechal E."/>
            <person name="Bowler C."/>
            <person name="Muto M."/>
            <person name="Sunaga Y."/>
            <person name="Tanaka M."/>
            <person name="Yoshino T."/>
            <person name="Taniguchi T."/>
            <person name="Fukuda Y."/>
            <person name="Nemoto M."/>
            <person name="Matsumoto M."/>
            <person name="Wong P.S."/>
            <person name="Aburatani S."/>
            <person name="Fujibuchi W."/>
        </authorList>
    </citation>
    <scope>NUCLEOTIDE SEQUENCE [LARGE SCALE GENOMIC DNA]</scope>
    <source>
        <strain evidence="14 15">JPCC DA0580</strain>
    </source>
</reference>
<dbReference type="NCBIfam" id="TIGR02414">
    <property type="entry name" value="pepN_proteo"/>
    <property type="match status" value="1"/>
</dbReference>
<keyword evidence="6 14" id="KW-0378">Hydrolase</keyword>
<organism evidence="14 15">
    <name type="scientific">Fistulifera solaris</name>
    <name type="common">Oleaginous diatom</name>
    <dbReference type="NCBI Taxonomy" id="1519565"/>
    <lineage>
        <taxon>Eukaryota</taxon>
        <taxon>Sar</taxon>
        <taxon>Stramenopiles</taxon>
        <taxon>Ochrophyta</taxon>
        <taxon>Bacillariophyta</taxon>
        <taxon>Bacillariophyceae</taxon>
        <taxon>Bacillariophycidae</taxon>
        <taxon>Naviculales</taxon>
        <taxon>Naviculaceae</taxon>
        <taxon>Fistulifera</taxon>
    </lineage>
</organism>
<dbReference type="InterPro" id="IPR001930">
    <property type="entry name" value="Peptidase_M1"/>
</dbReference>
<accession>A0A1Z5JUL2</accession>
<dbReference type="Gene3D" id="1.25.50.10">
    <property type="entry name" value="Peptidase M1, alanyl aminopeptidase, C-terminal domain"/>
    <property type="match status" value="1"/>
</dbReference>
<dbReference type="GO" id="GO:0008237">
    <property type="term" value="F:metallopeptidase activity"/>
    <property type="evidence" value="ECO:0007669"/>
    <property type="project" value="UniProtKB-KW"/>
</dbReference>
<feature type="domain" description="Peptidase M1 membrane alanine aminopeptidase" evidence="10">
    <location>
        <begin position="300"/>
        <end position="508"/>
    </location>
</feature>
<evidence type="ECO:0000259" key="13">
    <source>
        <dbReference type="Pfam" id="PF17900"/>
    </source>
</evidence>
<protein>
    <submittedName>
        <fullName evidence="14">Aminopeptidase N</fullName>
        <ecNumber evidence="14">3.4.11.2</ecNumber>
    </submittedName>
</protein>
<dbReference type="PANTHER" id="PTHR46322">
    <property type="entry name" value="PUROMYCIN-SENSITIVE AMINOPEPTIDASE"/>
    <property type="match status" value="1"/>
</dbReference>
<dbReference type="EMBL" id="BDSP01000122">
    <property type="protein sequence ID" value="GAX17734.1"/>
    <property type="molecule type" value="Genomic_DNA"/>
</dbReference>
<keyword evidence="3 14" id="KW-0031">Aminopeptidase</keyword>
<evidence type="ECO:0000313" key="15">
    <source>
        <dbReference type="Proteomes" id="UP000198406"/>
    </source>
</evidence>
<dbReference type="GO" id="GO:0016285">
    <property type="term" value="F:alanyl aminopeptidase activity"/>
    <property type="evidence" value="ECO:0007669"/>
    <property type="project" value="UniProtKB-EC"/>
</dbReference>
<dbReference type="Gene3D" id="2.60.40.1730">
    <property type="entry name" value="tricorn interacting facor f3 domain"/>
    <property type="match status" value="1"/>
</dbReference>
<comment type="caution">
    <text evidence="14">The sequence shown here is derived from an EMBL/GenBank/DDBJ whole genome shotgun (WGS) entry which is preliminary data.</text>
</comment>
<keyword evidence="7" id="KW-0862">Zinc</keyword>
<dbReference type="PANTHER" id="PTHR46322:SF1">
    <property type="entry name" value="PUROMYCIN-SENSITIVE AMINOPEPTIDASE"/>
    <property type="match status" value="1"/>
</dbReference>
<evidence type="ECO:0000256" key="3">
    <source>
        <dbReference type="ARBA" id="ARBA00022438"/>
    </source>
</evidence>
<dbReference type="OrthoDB" id="10031169at2759"/>
<evidence type="ECO:0000313" key="14">
    <source>
        <dbReference type="EMBL" id="GAX17734.1"/>
    </source>
</evidence>
<evidence type="ECO:0000256" key="4">
    <source>
        <dbReference type="ARBA" id="ARBA00022670"/>
    </source>
</evidence>
<feature type="signal peptide" evidence="9">
    <location>
        <begin position="1"/>
        <end position="20"/>
    </location>
</feature>
<feature type="domain" description="Peptidase M1 alanyl aminopeptidase C-terminal" evidence="12">
    <location>
        <begin position="616"/>
        <end position="940"/>
    </location>
</feature>
<evidence type="ECO:0000256" key="2">
    <source>
        <dbReference type="ARBA" id="ARBA00010136"/>
    </source>
</evidence>
<evidence type="ECO:0000256" key="1">
    <source>
        <dbReference type="ARBA" id="ARBA00001947"/>
    </source>
</evidence>
<evidence type="ECO:0000256" key="9">
    <source>
        <dbReference type="SAM" id="SignalP"/>
    </source>
</evidence>
<dbReference type="GO" id="GO:0006508">
    <property type="term" value="P:proteolysis"/>
    <property type="evidence" value="ECO:0007669"/>
    <property type="project" value="UniProtKB-KW"/>
</dbReference>
<dbReference type="Pfam" id="PF11940">
    <property type="entry name" value="DUF3458"/>
    <property type="match status" value="1"/>
</dbReference>
<dbReference type="InterPro" id="IPR012779">
    <property type="entry name" value="Peptidase_M1_pepN"/>
</dbReference>
<evidence type="ECO:0000259" key="12">
    <source>
        <dbReference type="Pfam" id="PF17432"/>
    </source>
</evidence>
<name>A0A1Z5JUL2_FISSO</name>
<feature type="domain" description="Peptidase M1 alanyl aminopeptidase Ig-like fold" evidence="11">
    <location>
        <begin position="520"/>
        <end position="605"/>
    </location>
</feature>
<dbReference type="GO" id="GO:0008270">
    <property type="term" value="F:zinc ion binding"/>
    <property type="evidence" value="ECO:0007669"/>
    <property type="project" value="InterPro"/>
</dbReference>
<keyword evidence="15" id="KW-1185">Reference proteome</keyword>
<comment type="similarity">
    <text evidence="2">Belongs to the peptidase M1 family.</text>
</comment>
<dbReference type="InterPro" id="IPR024601">
    <property type="entry name" value="Peptidase_M1_pepN_C"/>
</dbReference>
<dbReference type="InterPro" id="IPR037144">
    <property type="entry name" value="Peptidase_M1_pepN_C_sf"/>
</dbReference>
<dbReference type="EC" id="3.4.11.2" evidence="14"/>
<evidence type="ECO:0000256" key="7">
    <source>
        <dbReference type="ARBA" id="ARBA00022833"/>
    </source>
</evidence>
<dbReference type="InterPro" id="IPR038438">
    <property type="entry name" value="PepN_Ig-like_sf"/>
</dbReference>
<sequence>MRFPASTLTTALLCMSRSAAFVVAKRGASSVCRRSSLMPSFLQLPRMMTVCHLSSSTTSSSSSSSGTEVSKPIEVFRKDYQPLPYKVDTIELDIQLEPRKTTITTQMTIISSSPTVTLDGDRSVIELQHVLLNGTLLQEGTDYQVTASELTLLQVPLHTPFQLTIQVTTIPEDNTELSGLYQDSSGMYCTQMEAMGFRRFTYMADRPDQMATFSKVRIEADKEQYPVLLSNGNLLEQGSCNDNNNRHYAIWQDPFPKPTYLFAMVAGNLGKIQDEYTTKSGRRVDLQIFAEPHQTHLLHYAMLSLKRAMQWDEDRYGLEYDLDLYNIVAVDSFNMGAMENKGLNVFNTAYVLADPATATDTDFERVESVIGHEYFHNWTGNRVTCRDWFQLTLKEGLTVFRDQEFSADMNSAAVNRIENVRALRGRQFAEDAGPMAHPIRPESYISMDNFYTATVYSKGAEVIRMYQTILGVEGFNQGLKLYLERHDGQAVTCDDFLQAMADANPDIDLTLFRRWYSTPGTPVVKYRGEWNEDGTYQLQLEQETSDGEPLHIPVAVGLLDQATGEEVVSTQVLNLKESQQTFTFSDLAGPVVPSILRTFSAPVKLVPLEKDNESLALAFLAAHDTDGFNRWEAVQRLYTSLIFQHLPSKEESSSSSWNYVEQAFARTLDTCLDNSDYSISAYVLTLPSESTLAEEMDMIDPIGLHQARSTVKQQLARRFESVLMEKYSALTELLSQTKELKFDATSIGLRRLRNVLLDYLCSLTDTPEERDRAAQLAMNHYQAATGMTDQMAGLSSLVSIDTPHRQDALDQFYQQAVGNSLVLNKWFTVQALANTPNSLETIQQLYQHPDFTLKNPNRVRALVGAFTMNAVAFHQPAGYQFLGDVLLAVDALNPQLSSRLASPLIQWRKYVTGKLMKEQLERLLAQPKLSDDLYEITDKLAAMAARQQGDGRETSEEAPVIKRDKFAALAARQVEETTTTTTLPKRDKFAAMAARPIIEQQPTEEATSKENRISELQQRCQQRDAIYADLDQAEALVIQLLQVAQDTATALSSNQEVSVSQYQSTLQHIHALLQPHAQYVQAYQAPSTTTRMYQTRVEWRLAVEAQEILQDYRALERMEP</sequence>
<dbReference type="SUPFAM" id="SSF63737">
    <property type="entry name" value="Leukotriene A4 hydrolase N-terminal domain"/>
    <property type="match status" value="1"/>
</dbReference>
<evidence type="ECO:0000259" key="11">
    <source>
        <dbReference type="Pfam" id="PF11940"/>
    </source>
</evidence>
<dbReference type="Gene3D" id="3.30.2010.30">
    <property type="match status" value="1"/>
</dbReference>
<proteinExistence type="inferred from homology"/>